<keyword evidence="8 11" id="KW-0030">Aminoacyl-tRNA synthetase</keyword>
<keyword evidence="6 11" id="KW-0067">ATP-binding</keyword>
<dbReference type="InterPro" id="IPR001412">
    <property type="entry name" value="aa-tRNA-synth_I_CS"/>
</dbReference>
<sequence>MYKRIFAYESIYYTVHRGYSSQLSAAYDPDLESKVRKRWEIIHDENEKRTFSMVLPPPNITGNLHLGHALTITIQDVIARWKQMNSNNVCWVPGFDHAGIATQAIVERTLYAKEGLTRHEIGREKFLKALWDWKYEKEGRTTEQIHSLGSILDWKRKIFTLDQEQKESVTYALKRLWDSGLIYRDTSLVNWCPHLGSVLSDIEVISTNISGPTAINLPGHDQPVIFGRLIKFAYPVRGKQYEIEVATTRPETILGDVAVAVHPSDQRYSHLQGAKLEHPFTGELIPLILDNNVDPNFGTGALKITPAHDQLDYEIGKRHNLPIRQVIDENGNLNSLCGIYSGLNRWSARENVINDLAKRNLLRSIEAHSMQIPICSRSGDVIELIQKDQWFVKTNEMAEKAAASVRKGNLILEPEKYNDIWFSWLENIKDWCISRQVWWGHEIPFYHCSFGENHQWIFAENKEEALIKAKKLFKSDNISIVKDNDVLDTWFSSGLLPFTAHGWPKKSPDLNKYYPLSLMVTGNDILFFWVARMVMLGLQLTDQLPFKKVLLHGIICDNFGRKMSKSRGNVIDPMDVIKGCTIEDLKNQVISNHKNGIIDVNEVETAISGICEMFPNGIPKCGADALRFTLMSQRIKNPYINFNVKECHSNKLFCNKLWQATKFALFWSEKLQIKPERKHTSNFAKGNLLDKWIINRLSLTVDTVNKAFDINEFHLATAVLKQFLYSELCCVYIEYIKSILKSNNVNDANHCCKTLLFCLEVSFRCLAPFMPHLTDELYSKLPTRKSDSVMKCLMPSDLKLQDIDLDVKVTEMLKVIEIIRRIKTENGISSLKPVKAYIVTDKFETYLEFKHPIEILSRCSEVNICEDSRSFLNLDNRTFIEEIIDNNTRIYINLEEETSIPIKSTPNKLKLKKELDKLLKMRSNKGYENVLPEVRKAHDVKILKIKTKLKVFDELEEKWRSNN</sequence>
<dbReference type="Gene3D" id="1.10.730.10">
    <property type="entry name" value="Isoleucyl-tRNA Synthetase, Domain 1"/>
    <property type="match status" value="1"/>
</dbReference>
<keyword evidence="5 11" id="KW-0547">Nucleotide-binding</keyword>
<dbReference type="Gene3D" id="3.90.740.10">
    <property type="entry name" value="Valyl/Leucyl/Isoleucyl-tRNA synthetase, editing domain"/>
    <property type="match status" value="2"/>
</dbReference>
<evidence type="ECO:0000259" key="13">
    <source>
        <dbReference type="Pfam" id="PF08264"/>
    </source>
</evidence>
<dbReference type="GO" id="GO:0005829">
    <property type="term" value="C:cytosol"/>
    <property type="evidence" value="ECO:0007669"/>
    <property type="project" value="TreeGrafter"/>
</dbReference>
<dbReference type="InterPro" id="IPR013155">
    <property type="entry name" value="M/V/L/I-tRNA-synth_anticd-bd"/>
</dbReference>
<dbReference type="EMBL" id="JAPXFL010000010">
    <property type="protein sequence ID" value="KAK9500769.1"/>
    <property type="molecule type" value="Genomic_DNA"/>
</dbReference>
<dbReference type="CDD" id="cd07962">
    <property type="entry name" value="Anticodon_Ia_Val"/>
    <property type="match status" value="1"/>
</dbReference>
<dbReference type="SUPFAM" id="SSF52374">
    <property type="entry name" value="Nucleotidylyl transferase"/>
    <property type="match status" value="1"/>
</dbReference>
<dbReference type="PRINTS" id="PR00986">
    <property type="entry name" value="TRNASYNTHVAL"/>
</dbReference>
<evidence type="ECO:0000256" key="9">
    <source>
        <dbReference type="ARBA" id="ARBA00029936"/>
    </source>
</evidence>
<evidence type="ECO:0000256" key="1">
    <source>
        <dbReference type="ARBA" id="ARBA00005594"/>
    </source>
</evidence>
<proteinExistence type="inferred from homology"/>
<dbReference type="Pfam" id="PF08264">
    <property type="entry name" value="Anticodon_1"/>
    <property type="match status" value="1"/>
</dbReference>
<dbReference type="Gene3D" id="3.40.50.620">
    <property type="entry name" value="HUPs"/>
    <property type="match status" value="2"/>
</dbReference>
<keyword evidence="4 11" id="KW-0436">Ligase</keyword>
<dbReference type="AlphaFoldDB" id="A0AAW1CWW7"/>
<dbReference type="SUPFAM" id="SSF47323">
    <property type="entry name" value="Anticodon-binding domain of a subclass of class I aminoacyl-tRNA synthetases"/>
    <property type="match status" value="1"/>
</dbReference>
<dbReference type="InterPro" id="IPR009008">
    <property type="entry name" value="Val/Leu/Ile-tRNA-synth_edit"/>
</dbReference>
<evidence type="ECO:0000313" key="14">
    <source>
        <dbReference type="EMBL" id="KAK9500769.1"/>
    </source>
</evidence>
<evidence type="ECO:0000256" key="3">
    <source>
        <dbReference type="ARBA" id="ARBA00022490"/>
    </source>
</evidence>
<dbReference type="GO" id="GO:0002161">
    <property type="term" value="F:aminoacyl-tRNA deacylase activity"/>
    <property type="evidence" value="ECO:0007669"/>
    <property type="project" value="InterPro"/>
</dbReference>
<comment type="similarity">
    <text evidence="1 11">Belongs to the class-I aminoacyl-tRNA synthetase family.</text>
</comment>
<dbReference type="FunFam" id="3.90.740.10:FF:000005">
    <property type="entry name" value="Valine--tRNA ligase, mitochondrial"/>
    <property type="match status" value="1"/>
</dbReference>
<evidence type="ECO:0000256" key="11">
    <source>
        <dbReference type="RuleBase" id="RU363035"/>
    </source>
</evidence>
<dbReference type="GO" id="GO:0004832">
    <property type="term" value="F:valine-tRNA ligase activity"/>
    <property type="evidence" value="ECO:0007669"/>
    <property type="project" value="UniProtKB-EC"/>
</dbReference>
<feature type="domain" description="Methionyl/Valyl/Leucyl/Isoleucyl-tRNA synthetase anticodon-binding" evidence="13">
    <location>
        <begin position="690"/>
        <end position="837"/>
    </location>
</feature>
<feature type="domain" description="Aminoacyl-tRNA synthetase class Ia" evidence="12">
    <location>
        <begin position="43"/>
        <end position="633"/>
    </location>
</feature>
<dbReference type="PANTHER" id="PTHR11946">
    <property type="entry name" value="VALYL-TRNA SYNTHETASES"/>
    <property type="match status" value="1"/>
</dbReference>
<dbReference type="EC" id="6.1.1.9" evidence="2"/>
<keyword evidence="15" id="KW-1185">Reference proteome</keyword>
<evidence type="ECO:0000256" key="6">
    <source>
        <dbReference type="ARBA" id="ARBA00022840"/>
    </source>
</evidence>
<dbReference type="GO" id="GO:0005524">
    <property type="term" value="F:ATP binding"/>
    <property type="evidence" value="ECO:0007669"/>
    <property type="project" value="UniProtKB-KW"/>
</dbReference>
<protein>
    <recommendedName>
        <fullName evidence="2">valine--tRNA ligase</fullName>
        <ecNumber evidence="2">6.1.1.9</ecNumber>
    </recommendedName>
    <alternativeName>
        <fullName evidence="9">Valyl-tRNA synthetase</fullName>
    </alternativeName>
</protein>
<dbReference type="Proteomes" id="UP001461498">
    <property type="component" value="Unassembled WGS sequence"/>
</dbReference>
<dbReference type="SUPFAM" id="SSF50677">
    <property type="entry name" value="ValRS/IleRS/LeuRS editing domain"/>
    <property type="match status" value="1"/>
</dbReference>
<evidence type="ECO:0000256" key="8">
    <source>
        <dbReference type="ARBA" id="ARBA00023146"/>
    </source>
</evidence>
<keyword evidence="7 11" id="KW-0648">Protein biosynthesis</keyword>
<evidence type="ECO:0000256" key="2">
    <source>
        <dbReference type="ARBA" id="ARBA00013169"/>
    </source>
</evidence>
<keyword evidence="3" id="KW-0963">Cytoplasm</keyword>
<dbReference type="InterPro" id="IPR002300">
    <property type="entry name" value="aa-tRNA-synth_Ia"/>
</dbReference>
<dbReference type="InterPro" id="IPR002303">
    <property type="entry name" value="Valyl-tRNA_ligase"/>
</dbReference>
<dbReference type="InterPro" id="IPR009080">
    <property type="entry name" value="tRNAsynth_Ia_anticodon-bd"/>
</dbReference>
<reference evidence="14 15" key="1">
    <citation type="submission" date="2022-12" db="EMBL/GenBank/DDBJ databases">
        <title>Chromosome-level genome assembly of true bugs.</title>
        <authorList>
            <person name="Ma L."/>
            <person name="Li H."/>
        </authorList>
    </citation>
    <scope>NUCLEOTIDE SEQUENCE [LARGE SCALE GENOMIC DNA]</scope>
    <source>
        <strain evidence="14">Lab_2022b</strain>
    </source>
</reference>
<accession>A0AAW1CWW7</accession>
<dbReference type="GO" id="GO:0006438">
    <property type="term" value="P:valyl-tRNA aminoacylation"/>
    <property type="evidence" value="ECO:0007669"/>
    <property type="project" value="InterPro"/>
</dbReference>
<name>A0AAW1CWW7_9HEMI</name>
<dbReference type="FunFam" id="3.40.50.620:FF:000078">
    <property type="entry name" value="Valine--tRNA ligase, mitochondrial"/>
    <property type="match status" value="1"/>
</dbReference>
<gene>
    <name evidence="14" type="ORF">O3M35_001967</name>
</gene>
<organism evidence="14 15">
    <name type="scientific">Rhynocoris fuscipes</name>
    <dbReference type="NCBI Taxonomy" id="488301"/>
    <lineage>
        <taxon>Eukaryota</taxon>
        <taxon>Metazoa</taxon>
        <taxon>Ecdysozoa</taxon>
        <taxon>Arthropoda</taxon>
        <taxon>Hexapoda</taxon>
        <taxon>Insecta</taxon>
        <taxon>Pterygota</taxon>
        <taxon>Neoptera</taxon>
        <taxon>Paraneoptera</taxon>
        <taxon>Hemiptera</taxon>
        <taxon>Heteroptera</taxon>
        <taxon>Panheteroptera</taxon>
        <taxon>Cimicomorpha</taxon>
        <taxon>Reduviidae</taxon>
        <taxon>Harpactorinae</taxon>
        <taxon>Harpactorini</taxon>
        <taxon>Rhynocoris</taxon>
    </lineage>
</organism>
<evidence type="ECO:0000256" key="5">
    <source>
        <dbReference type="ARBA" id="ARBA00022741"/>
    </source>
</evidence>
<dbReference type="Pfam" id="PF00133">
    <property type="entry name" value="tRNA-synt_1"/>
    <property type="match status" value="1"/>
</dbReference>
<comment type="caution">
    <text evidence="14">The sequence shown here is derived from an EMBL/GenBank/DDBJ whole genome shotgun (WGS) entry which is preliminary data.</text>
</comment>
<evidence type="ECO:0000256" key="7">
    <source>
        <dbReference type="ARBA" id="ARBA00022917"/>
    </source>
</evidence>
<dbReference type="PROSITE" id="PS00178">
    <property type="entry name" value="AA_TRNA_LIGASE_I"/>
    <property type="match status" value="1"/>
</dbReference>
<evidence type="ECO:0000256" key="10">
    <source>
        <dbReference type="ARBA" id="ARBA00047552"/>
    </source>
</evidence>
<dbReference type="NCBIfam" id="NF004349">
    <property type="entry name" value="PRK05729.1"/>
    <property type="match status" value="1"/>
</dbReference>
<comment type="catalytic activity">
    <reaction evidence="10">
        <text>tRNA(Val) + L-valine + ATP = L-valyl-tRNA(Val) + AMP + diphosphate</text>
        <dbReference type="Rhea" id="RHEA:10704"/>
        <dbReference type="Rhea" id="RHEA-COMP:9672"/>
        <dbReference type="Rhea" id="RHEA-COMP:9708"/>
        <dbReference type="ChEBI" id="CHEBI:30616"/>
        <dbReference type="ChEBI" id="CHEBI:33019"/>
        <dbReference type="ChEBI" id="CHEBI:57762"/>
        <dbReference type="ChEBI" id="CHEBI:78442"/>
        <dbReference type="ChEBI" id="CHEBI:78537"/>
        <dbReference type="ChEBI" id="CHEBI:456215"/>
        <dbReference type="EC" id="6.1.1.9"/>
    </reaction>
</comment>
<dbReference type="NCBIfam" id="TIGR00422">
    <property type="entry name" value="valS"/>
    <property type="match status" value="1"/>
</dbReference>
<evidence type="ECO:0000259" key="12">
    <source>
        <dbReference type="Pfam" id="PF00133"/>
    </source>
</evidence>
<dbReference type="InterPro" id="IPR033705">
    <property type="entry name" value="Anticodon_Ia_Val"/>
</dbReference>
<dbReference type="InterPro" id="IPR014729">
    <property type="entry name" value="Rossmann-like_a/b/a_fold"/>
</dbReference>
<dbReference type="PANTHER" id="PTHR11946:SF109">
    <property type="entry name" value="VALINE--TRNA LIGASE"/>
    <property type="match status" value="1"/>
</dbReference>
<evidence type="ECO:0000313" key="15">
    <source>
        <dbReference type="Proteomes" id="UP001461498"/>
    </source>
</evidence>
<dbReference type="CDD" id="cd00817">
    <property type="entry name" value="ValRS_core"/>
    <property type="match status" value="1"/>
</dbReference>
<evidence type="ECO:0000256" key="4">
    <source>
        <dbReference type="ARBA" id="ARBA00022598"/>
    </source>
</evidence>